<accession>A0ABN2NS62</accession>
<proteinExistence type="predicted"/>
<name>A0ABN2NS62_9ACTN</name>
<dbReference type="Proteomes" id="UP001501303">
    <property type="component" value="Unassembled WGS sequence"/>
</dbReference>
<dbReference type="InterPro" id="IPR005471">
    <property type="entry name" value="Tscrpt_reg_IclR_N"/>
</dbReference>
<feature type="region of interest" description="Disordered" evidence="1">
    <location>
        <begin position="1"/>
        <end position="90"/>
    </location>
</feature>
<organism evidence="3 4">
    <name type="scientific">Streptomyces sodiiphilus</name>
    <dbReference type="NCBI Taxonomy" id="226217"/>
    <lineage>
        <taxon>Bacteria</taxon>
        <taxon>Bacillati</taxon>
        <taxon>Actinomycetota</taxon>
        <taxon>Actinomycetes</taxon>
        <taxon>Kitasatosporales</taxon>
        <taxon>Streptomycetaceae</taxon>
        <taxon>Streptomyces</taxon>
    </lineage>
</organism>
<dbReference type="Pfam" id="PF09339">
    <property type="entry name" value="HTH_IclR"/>
    <property type="match status" value="1"/>
</dbReference>
<reference evidence="3 4" key="1">
    <citation type="journal article" date="2019" name="Int. J. Syst. Evol. Microbiol.">
        <title>The Global Catalogue of Microorganisms (GCM) 10K type strain sequencing project: providing services to taxonomists for standard genome sequencing and annotation.</title>
        <authorList>
            <consortium name="The Broad Institute Genomics Platform"/>
            <consortium name="The Broad Institute Genome Sequencing Center for Infectious Disease"/>
            <person name="Wu L."/>
            <person name="Ma J."/>
        </authorList>
    </citation>
    <scope>NUCLEOTIDE SEQUENCE [LARGE SCALE GENOMIC DNA]</scope>
    <source>
        <strain evidence="3 4">JCM 13581</strain>
    </source>
</reference>
<sequence length="166" mass="18432">MVRKKVEGNEEQRRAAGRRAREQGEEPSARGVTTGASKQRTHLPHRHAVRHDERLATRHRGKQRWREDGQERQGRPADGRAAPAPGASAGARYTEAHAAVFGAVAQAEYRHGGEEVHLEEVARTAGLPAGETRRLLHDLVTRHRLVTELQSTAEPDLGPRYGTRAR</sequence>
<evidence type="ECO:0000313" key="3">
    <source>
        <dbReference type="EMBL" id="GAA1899911.1"/>
    </source>
</evidence>
<keyword evidence="4" id="KW-1185">Reference proteome</keyword>
<evidence type="ECO:0000256" key="1">
    <source>
        <dbReference type="SAM" id="MobiDB-lite"/>
    </source>
</evidence>
<protein>
    <recommendedName>
        <fullName evidence="2">HTH iclR-type domain-containing protein</fullName>
    </recommendedName>
</protein>
<gene>
    <name evidence="3" type="ORF">GCM10009716_07200</name>
</gene>
<feature type="compositionally biased region" description="Basic and acidic residues" evidence="1">
    <location>
        <begin position="64"/>
        <end position="78"/>
    </location>
</feature>
<feature type="compositionally biased region" description="Basic residues" evidence="1">
    <location>
        <begin position="39"/>
        <end position="49"/>
    </location>
</feature>
<evidence type="ECO:0000259" key="2">
    <source>
        <dbReference type="Pfam" id="PF09339"/>
    </source>
</evidence>
<dbReference type="EMBL" id="BAAAMJ010000008">
    <property type="protein sequence ID" value="GAA1899911.1"/>
    <property type="molecule type" value="Genomic_DNA"/>
</dbReference>
<evidence type="ECO:0000313" key="4">
    <source>
        <dbReference type="Proteomes" id="UP001501303"/>
    </source>
</evidence>
<feature type="compositionally biased region" description="Low complexity" evidence="1">
    <location>
        <begin position="79"/>
        <end position="90"/>
    </location>
</feature>
<feature type="compositionally biased region" description="Basic and acidic residues" evidence="1">
    <location>
        <begin position="1"/>
        <end position="28"/>
    </location>
</feature>
<feature type="domain" description="HTH iclR-type" evidence="2">
    <location>
        <begin position="111"/>
        <end position="142"/>
    </location>
</feature>
<comment type="caution">
    <text evidence="3">The sequence shown here is derived from an EMBL/GenBank/DDBJ whole genome shotgun (WGS) entry which is preliminary data.</text>
</comment>